<dbReference type="EMBL" id="NRDI02000014">
    <property type="protein sequence ID" value="KAI1511362.1"/>
    <property type="molecule type" value="Genomic_DNA"/>
</dbReference>
<keyword evidence="5" id="KW-1185">Reference proteome</keyword>
<evidence type="ECO:0000313" key="5">
    <source>
        <dbReference type="Proteomes" id="UP000249757"/>
    </source>
</evidence>
<evidence type="ECO:0000313" key="4">
    <source>
        <dbReference type="Proteomes" id="UP000245464"/>
    </source>
</evidence>
<dbReference type="Proteomes" id="UP000245464">
    <property type="component" value="Chromosome 10"/>
</dbReference>
<gene>
    <name evidence="3" type="ORF">Ptr86124_009766</name>
    <name evidence="2" type="ORF">PtrM4_039660</name>
</gene>
<dbReference type="OMA" id="DANWICH"/>
<reference evidence="3" key="2">
    <citation type="submission" date="2021-05" db="EMBL/GenBank/DDBJ databases">
        <authorList>
            <person name="Moolhuijzen P.M."/>
            <person name="Moffat C.S."/>
        </authorList>
    </citation>
    <scope>NUCLEOTIDE SEQUENCE</scope>
    <source>
        <strain evidence="3">86-124</strain>
    </source>
</reference>
<feature type="signal peptide" evidence="1">
    <location>
        <begin position="1"/>
        <end position="20"/>
    </location>
</feature>
<dbReference type="Proteomes" id="UP000249757">
    <property type="component" value="Unassembled WGS sequence"/>
</dbReference>
<evidence type="ECO:0000256" key="1">
    <source>
        <dbReference type="SAM" id="SignalP"/>
    </source>
</evidence>
<organism evidence="2 4">
    <name type="scientific">Pyrenophora tritici-repentis</name>
    <dbReference type="NCBI Taxonomy" id="45151"/>
    <lineage>
        <taxon>Eukaryota</taxon>
        <taxon>Fungi</taxon>
        <taxon>Dikarya</taxon>
        <taxon>Ascomycota</taxon>
        <taxon>Pezizomycotina</taxon>
        <taxon>Dothideomycetes</taxon>
        <taxon>Pleosporomycetidae</taxon>
        <taxon>Pleosporales</taxon>
        <taxon>Pleosporineae</taxon>
        <taxon>Pleosporaceae</taxon>
        <taxon>Pyrenophora</taxon>
    </lineage>
</organism>
<reference evidence="5" key="4">
    <citation type="journal article" date="2022" name="Microb. Genom.">
        <title>A global pangenome for the wheat fungal pathogen Pyrenophora tritici-repentis and prediction of effector protein structural homology.</title>
        <authorList>
            <person name="Moolhuijzen P.M."/>
            <person name="See P.T."/>
            <person name="Shi G."/>
            <person name="Powell H.R."/>
            <person name="Cockram J."/>
            <person name="Jorgensen L.N."/>
            <person name="Benslimane H."/>
            <person name="Strelkov S.E."/>
            <person name="Turner J."/>
            <person name="Liu Z."/>
            <person name="Moffat C.S."/>
        </authorList>
    </citation>
    <scope>NUCLEOTIDE SEQUENCE [LARGE SCALE GENOMIC DNA]</scope>
</reference>
<reference evidence="3" key="3">
    <citation type="journal article" date="2022" name="bioRxiv">
        <title>A global pangenome for the wheat fungal pathogen Pyrenophora tritici-repentis and prediction of effector protein structural homology.</title>
        <authorList>
            <person name="Moolhuijzen P."/>
            <person name="See P.T."/>
            <person name="Shi G."/>
            <person name="Powell H.R."/>
            <person name="Cockram J."/>
            <person name="Jorgensen L.N."/>
            <person name="Benslimane H."/>
            <person name="Strelkov S.E."/>
            <person name="Turner J."/>
            <person name="Liu Z."/>
            <person name="Moffat C.S."/>
        </authorList>
    </citation>
    <scope>NUCLEOTIDE SEQUENCE</scope>
    <source>
        <strain evidence="3">86-124</strain>
    </source>
</reference>
<name>A0A834VJX7_9PLEO</name>
<evidence type="ECO:0000313" key="3">
    <source>
        <dbReference type="EMBL" id="KAI1511362.1"/>
    </source>
</evidence>
<accession>A0A834VJX7</accession>
<proteinExistence type="predicted"/>
<reference evidence="2" key="1">
    <citation type="journal article" date="2018" name="BMC Genomics">
        <title>Comparative genomics of the wheat fungal pathogen Pyrenophora tritici-repentis reveals chromosomal variations and genome plasticity.</title>
        <authorList>
            <person name="Moolhuijzen P."/>
            <person name="See P.T."/>
            <person name="Hane J.K."/>
            <person name="Shi G."/>
            <person name="Liu Z."/>
            <person name="Oliver R.P."/>
            <person name="Moffat C.S."/>
        </authorList>
    </citation>
    <scope>NUCLEOTIDE SEQUENCE [LARGE SCALE GENOMIC DNA]</scope>
    <source>
        <strain evidence="2">M4</strain>
    </source>
</reference>
<keyword evidence="1" id="KW-0732">Signal</keyword>
<feature type="chain" id="PRO_5042756045" evidence="1">
    <location>
        <begin position="21"/>
        <end position="186"/>
    </location>
</feature>
<protein>
    <submittedName>
        <fullName evidence="2">Uncharacterized protein</fullName>
    </submittedName>
</protein>
<dbReference type="AlphaFoldDB" id="A0A834VJX7"/>
<sequence>MARLKTLSLMLAILAPVTLARLFITPIAAYGEYDYVITFGDANWICHVKISIITSTLGNSVHVDDTTAWCADAGAALGAEIHHNIPAQDIEAYLTDLGPATQMGDHHFEVGINMRSFWLIPEMRPRVDMITNFDLVPQGFCNQRQGTVEVAQDAGEIAPRAECPAGSLSSSRFGIWTACFASCARF</sequence>
<dbReference type="EMBL" id="NQIK02000010">
    <property type="protein sequence ID" value="KAF7564532.1"/>
    <property type="molecule type" value="Genomic_DNA"/>
</dbReference>
<evidence type="ECO:0000313" key="2">
    <source>
        <dbReference type="EMBL" id="KAF7564532.1"/>
    </source>
</evidence>
<comment type="caution">
    <text evidence="2">The sequence shown here is derived from an EMBL/GenBank/DDBJ whole genome shotgun (WGS) entry which is preliminary data.</text>
</comment>